<evidence type="ECO:0000256" key="3">
    <source>
        <dbReference type="ARBA" id="ARBA00022777"/>
    </source>
</evidence>
<keyword evidence="3" id="KW-0418">Kinase</keyword>
<dbReference type="InterPro" id="IPR027417">
    <property type="entry name" value="P-loop_NTPase"/>
</dbReference>
<dbReference type="GO" id="GO:0004385">
    <property type="term" value="F:GMP kinase activity"/>
    <property type="evidence" value="ECO:0007669"/>
    <property type="project" value="TreeGrafter"/>
</dbReference>
<dbReference type="FunFam" id="3.30.63.10:FF:000002">
    <property type="entry name" value="Guanylate kinase 1"/>
    <property type="match status" value="1"/>
</dbReference>
<dbReference type="PANTHER" id="PTHR23117">
    <property type="entry name" value="GUANYLATE KINASE-RELATED"/>
    <property type="match status" value="1"/>
</dbReference>
<dbReference type="WBParaSite" id="PSU_v2.g14128.t1">
    <property type="protein sequence ID" value="PSU_v2.g14128.t1"/>
    <property type="gene ID" value="PSU_v2.g14128"/>
</dbReference>
<dbReference type="GO" id="GO:0005829">
    <property type="term" value="C:cytosol"/>
    <property type="evidence" value="ECO:0007669"/>
    <property type="project" value="TreeGrafter"/>
</dbReference>
<dbReference type="PROSITE" id="PS50052">
    <property type="entry name" value="GUANYLATE_KINASE_2"/>
    <property type="match status" value="1"/>
</dbReference>
<keyword evidence="2" id="KW-0808">Transferase</keyword>
<dbReference type="PANTHER" id="PTHR23117:SF13">
    <property type="entry name" value="GUANYLATE KINASE"/>
    <property type="match status" value="1"/>
</dbReference>
<dbReference type="Proteomes" id="UP000887577">
    <property type="component" value="Unplaced"/>
</dbReference>
<protein>
    <submittedName>
        <fullName evidence="6">Guanylate kinase-like domain-containing protein</fullName>
    </submittedName>
</protein>
<accession>A0A914Y4H7</accession>
<dbReference type="Pfam" id="PF00625">
    <property type="entry name" value="Guanylate_kin"/>
    <property type="match status" value="1"/>
</dbReference>
<reference evidence="6" key="1">
    <citation type="submission" date="2022-11" db="UniProtKB">
        <authorList>
            <consortium name="WormBaseParasite"/>
        </authorList>
    </citation>
    <scope>IDENTIFICATION</scope>
</reference>
<dbReference type="CDD" id="cd00071">
    <property type="entry name" value="GMPK"/>
    <property type="match status" value="1"/>
</dbReference>
<name>A0A914Y4H7_9BILA</name>
<dbReference type="Gene3D" id="3.40.50.300">
    <property type="entry name" value="P-loop containing nucleotide triphosphate hydrolases"/>
    <property type="match status" value="1"/>
</dbReference>
<proteinExistence type="inferred from homology"/>
<evidence type="ECO:0000259" key="4">
    <source>
        <dbReference type="PROSITE" id="PS50052"/>
    </source>
</evidence>
<dbReference type="InterPro" id="IPR008145">
    <property type="entry name" value="GK/Ca_channel_bsu"/>
</dbReference>
<evidence type="ECO:0000256" key="1">
    <source>
        <dbReference type="ARBA" id="ARBA00005790"/>
    </source>
</evidence>
<evidence type="ECO:0000313" key="6">
    <source>
        <dbReference type="WBParaSite" id="PSU_v2.g14128.t1"/>
    </source>
</evidence>
<organism evidence="5 6">
    <name type="scientific">Panagrolaimus superbus</name>
    <dbReference type="NCBI Taxonomy" id="310955"/>
    <lineage>
        <taxon>Eukaryota</taxon>
        <taxon>Metazoa</taxon>
        <taxon>Ecdysozoa</taxon>
        <taxon>Nematoda</taxon>
        <taxon>Chromadorea</taxon>
        <taxon>Rhabditida</taxon>
        <taxon>Tylenchina</taxon>
        <taxon>Panagrolaimomorpha</taxon>
        <taxon>Panagrolaimoidea</taxon>
        <taxon>Panagrolaimidae</taxon>
        <taxon>Panagrolaimus</taxon>
    </lineage>
</organism>
<evidence type="ECO:0000313" key="5">
    <source>
        <dbReference type="Proteomes" id="UP000887577"/>
    </source>
</evidence>
<dbReference type="AlphaFoldDB" id="A0A914Y4H7"/>
<dbReference type="InterPro" id="IPR020590">
    <property type="entry name" value="Guanylate_kinase_CS"/>
</dbReference>
<dbReference type="GO" id="GO:0034330">
    <property type="term" value="P:cell junction organization"/>
    <property type="evidence" value="ECO:0007669"/>
    <property type="project" value="UniProtKB-ARBA"/>
</dbReference>
<dbReference type="SMART" id="SM00072">
    <property type="entry name" value="GuKc"/>
    <property type="match status" value="1"/>
</dbReference>
<comment type="similarity">
    <text evidence="1">Belongs to the guanylate kinase family.</text>
</comment>
<evidence type="ECO:0000256" key="2">
    <source>
        <dbReference type="ARBA" id="ARBA00022679"/>
    </source>
</evidence>
<dbReference type="PROSITE" id="PS00856">
    <property type="entry name" value="GUANYLATE_KINASE_1"/>
    <property type="match status" value="1"/>
</dbReference>
<dbReference type="SUPFAM" id="SSF52540">
    <property type="entry name" value="P-loop containing nucleoside triphosphate hydrolases"/>
    <property type="match status" value="1"/>
</dbReference>
<feature type="domain" description="Guanylate kinase-like" evidence="4">
    <location>
        <begin position="39"/>
        <end position="180"/>
    </location>
</feature>
<keyword evidence="5" id="KW-1185">Reference proteome</keyword>
<sequence>MHSPSLGTTENSRKKFFTISDTPFKAMLLSVKRLMVSSIRPIVLSGPSGGGKSTILKRAMKDHPDAFAFSVSHTTRDPRAGEVHGSDYWFVPRPEMEQMIDKGLFLEHAQFGGNLYGTSKKAVNDVQKSGKICVLDIELQGVKNIKKTDLNPKYILIRAPSIEELAFYKFFSLAFQSLQN</sequence>
<dbReference type="InterPro" id="IPR008144">
    <property type="entry name" value="Guanylate_kin-like_dom"/>
</dbReference>